<dbReference type="AlphaFoldDB" id="A0AAI9WX04"/>
<dbReference type="Proteomes" id="UP001202479">
    <property type="component" value="Unassembled WGS sequence"/>
</dbReference>
<protein>
    <submittedName>
        <fullName evidence="4">RFA2</fullName>
    </submittedName>
</protein>
<dbReference type="GO" id="GO:0006260">
    <property type="term" value="P:DNA replication"/>
    <property type="evidence" value="ECO:0007669"/>
    <property type="project" value="TreeGrafter"/>
</dbReference>
<evidence type="ECO:0000313" key="5">
    <source>
        <dbReference type="Proteomes" id="UP001202479"/>
    </source>
</evidence>
<evidence type="ECO:0000256" key="1">
    <source>
        <dbReference type="ARBA" id="ARBA00004123"/>
    </source>
</evidence>
<reference evidence="4" key="1">
    <citation type="journal article" date="2022" name="DNA Res.">
        <title>Genome analysis of five recently described species of the CUG-Ser clade uncovers Candida theae as a new hybrid lineage with pathogenic potential in the Candida parapsilosis species complex.</title>
        <authorList>
            <person name="Mixao V."/>
            <person name="Del Olmo V."/>
            <person name="Hegedusova E."/>
            <person name="Saus E."/>
            <person name="Pryszcz L."/>
            <person name="Cillingova A."/>
            <person name="Nosek J."/>
            <person name="Gabaldon T."/>
        </authorList>
    </citation>
    <scope>NUCLEOTIDE SEQUENCE</scope>
    <source>
        <strain evidence="4">CBS 10844</strain>
    </source>
</reference>
<comment type="subcellular location">
    <subcellularLocation>
        <location evidence="1">Nucleus</location>
    </subcellularLocation>
</comment>
<evidence type="ECO:0000256" key="2">
    <source>
        <dbReference type="ARBA" id="ARBA00023125"/>
    </source>
</evidence>
<keyword evidence="2" id="KW-0238">DNA-binding</keyword>
<organism evidence="4 5">
    <name type="scientific">Candida oxycetoniae</name>
    <dbReference type="NCBI Taxonomy" id="497107"/>
    <lineage>
        <taxon>Eukaryota</taxon>
        <taxon>Fungi</taxon>
        <taxon>Dikarya</taxon>
        <taxon>Ascomycota</taxon>
        <taxon>Saccharomycotina</taxon>
        <taxon>Pichiomycetes</taxon>
        <taxon>Debaryomycetaceae</taxon>
        <taxon>Candida/Lodderomyces clade</taxon>
        <taxon>Candida</taxon>
    </lineage>
</organism>
<dbReference type="SUPFAM" id="SSF50249">
    <property type="entry name" value="Nucleic acid-binding proteins"/>
    <property type="match status" value="1"/>
</dbReference>
<dbReference type="GO" id="GO:0003697">
    <property type="term" value="F:single-stranded DNA binding"/>
    <property type="evidence" value="ECO:0007669"/>
    <property type="project" value="TreeGrafter"/>
</dbReference>
<dbReference type="PANTHER" id="PTHR13989:SF16">
    <property type="entry name" value="REPLICATION PROTEIN A2"/>
    <property type="match status" value="1"/>
</dbReference>
<name>A0AAI9WX04_9ASCO</name>
<evidence type="ECO:0000256" key="3">
    <source>
        <dbReference type="ARBA" id="ARBA00023242"/>
    </source>
</evidence>
<sequence>MSEYGTFGNYGGNYGDGGFANTGYQGGGFNNEGESQSTKQQVRSSLTPVTIKQILEASQPKPDGDFIVNNVTLNMVSFIGVVRKLDGQGMSIVIMVEDGTGSIEVRKWVDENNSSIEQEMEKYSGFLNKYVFIGGSLKTHMTKKSIQNAAISPIEDSNQIIYHHLSAIDHHLKSQGVPKSSGSNTSNSLFVKDDSSNSLVDKIFDFIREESKTMQEGVPLQFIAQKLGIEQDVALKECNELIENGRVYLGYNDGGYIAI</sequence>
<dbReference type="SUPFAM" id="SSF46785">
    <property type="entry name" value="Winged helix' DNA-binding domain"/>
    <property type="match status" value="1"/>
</dbReference>
<dbReference type="GO" id="GO:0000781">
    <property type="term" value="C:chromosome, telomeric region"/>
    <property type="evidence" value="ECO:0007669"/>
    <property type="project" value="TreeGrafter"/>
</dbReference>
<dbReference type="EMBL" id="JAHUZD010000126">
    <property type="protein sequence ID" value="KAI3403489.2"/>
    <property type="molecule type" value="Genomic_DNA"/>
</dbReference>
<dbReference type="InterPro" id="IPR036390">
    <property type="entry name" value="WH_DNA-bd_sf"/>
</dbReference>
<dbReference type="CDD" id="cd04478">
    <property type="entry name" value="RPA2_DBD_D"/>
    <property type="match status" value="1"/>
</dbReference>
<dbReference type="GO" id="GO:0006289">
    <property type="term" value="P:nucleotide-excision repair"/>
    <property type="evidence" value="ECO:0007669"/>
    <property type="project" value="TreeGrafter"/>
</dbReference>
<evidence type="ECO:0000313" key="4">
    <source>
        <dbReference type="EMBL" id="KAI3403489.2"/>
    </source>
</evidence>
<dbReference type="InterPro" id="IPR012340">
    <property type="entry name" value="NA-bd_OB-fold"/>
</dbReference>
<dbReference type="GO" id="GO:0000724">
    <property type="term" value="P:double-strand break repair via homologous recombination"/>
    <property type="evidence" value="ECO:0007669"/>
    <property type="project" value="TreeGrafter"/>
</dbReference>
<dbReference type="PANTHER" id="PTHR13989">
    <property type="entry name" value="REPLICATION PROTEIN A-RELATED"/>
    <property type="match status" value="1"/>
</dbReference>
<proteinExistence type="predicted"/>
<gene>
    <name evidence="4" type="ORF">KGF56_003773</name>
</gene>
<keyword evidence="3" id="KW-0539">Nucleus</keyword>
<dbReference type="InterPro" id="IPR040260">
    <property type="entry name" value="RFA2-like"/>
</dbReference>
<accession>A0AAI9WX04</accession>
<dbReference type="RefSeq" id="XP_049179236.1">
    <property type="nucleotide sequence ID" value="XM_049325140.1"/>
</dbReference>
<dbReference type="GO" id="GO:0035861">
    <property type="term" value="C:site of double-strand break"/>
    <property type="evidence" value="ECO:0007669"/>
    <property type="project" value="TreeGrafter"/>
</dbReference>
<comment type="caution">
    <text evidence="4">The sequence shown here is derived from an EMBL/GenBank/DDBJ whole genome shotgun (WGS) entry which is preliminary data.</text>
</comment>
<dbReference type="GeneID" id="73381388"/>
<keyword evidence="5" id="KW-1185">Reference proteome</keyword>
<dbReference type="Gene3D" id="2.40.50.140">
    <property type="entry name" value="Nucleic acid-binding proteins"/>
    <property type="match status" value="1"/>
</dbReference>
<dbReference type="GO" id="GO:0005662">
    <property type="term" value="C:DNA replication factor A complex"/>
    <property type="evidence" value="ECO:0007669"/>
    <property type="project" value="TreeGrafter"/>
</dbReference>